<dbReference type="PANTHER" id="PTHR43611:SF3">
    <property type="entry name" value="FLAVIN MONONUCLEOTIDE HYDROLASE 1, CHLOROPLATIC"/>
    <property type="match status" value="1"/>
</dbReference>
<name>A0A7U2RAH5_FLAPS</name>
<dbReference type="CDD" id="cd02603">
    <property type="entry name" value="HAD_sEH-N_like"/>
    <property type="match status" value="1"/>
</dbReference>
<dbReference type="InterPro" id="IPR036412">
    <property type="entry name" value="HAD-like_sf"/>
</dbReference>
<dbReference type="NCBIfam" id="TIGR01509">
    <property type="entry name" value="HAD-SF-IA-v3"/>
    <property type="match status" value="1"/>
</dbReference>
<dbReference type="Proteomes" id="UP000596329">
    <property type="component" value="Chromosome"/>
</dbReference>
<sequence length="210" mass="24553">MINTIIFDFGDVFINIDSKASLNALKKLGLNSWNDELEKLNQEFERGKITEAQFMIELKKIIPNASIDDLKTAWNLVLLDFPLQRLEFLQQLSMLNYKLFLLSNTNETHIEKFEHMLGATFTRDFYQCFEKVYFSFEIGVCKPDPQAFDYIIRKHNLLAKNTLFIDDKKENTDIAAALGMQIWNIIPEKEDITQLFDKKFIVNKSHLTNS</sequence>
<dbReference type="Pfam" id="PF00702">
    <property type="entry name" value="Hydrolase"/>
    <property type="match status" value="1"/>
</dbReference>
<dbReference type="PANTHER" id="PTHR43611">
    <property type="entry name" value="ALPHA-D-GLUCOSE 1-PHOSPHATE PHOSPHATASE"/>
    <property type="match status" value="1"/>
</dbReference>
<evidence type="ECO:0000313" key="2">
    <source>
        <dbReference type="Proteomes" id="UP000596329"/>
    </source>
</evidence>
<dbReference type="InterPro" id="IPR023214">
    <property type="entry name" value="HAD_sf"/>
</dbReference>
<dbReference type="SFLD" id="SFLDS00003">
    <property type="entry name" value="Haloacid_Dehalogenase"/>
    <property type="match status" value="1"/>
</dbReference>
<gene>
    <name evidence="1" type="ORF">H0H26_05420</name>
</gene>
<dbReference type="RefSeq" id="WP_203096266.1">
    <property type="nucleotide sequence ID" value="NZ_CP059075.1"/>
</dbReference>
<dbReference type="Gene3D" id="1.10.150.240">
    <property type="entry name" value="Putative phosphatase, domain 2"/>
    <property type="match status" value="1"/>
</dbReference>
<accession>A0A7U2RAH5</accession>
<dbReference type="Gene3D" id="3.40.50.1000">
    <property type="entry name" value="HAD superfamily/HAD-like"/>
    <property type="match status" value="1"/>
</dbReference>
<proteinExistence type="predicted"/>
<evidence type="ECO:0000313" key="1">
    <source>
        <dbReference type="EMBL" id="QRE05028.1"/>
    </source>
</evidence>
<dbReference type="SFLD" id="SFLDG01129">
    <property type="entry name" value="C1.5:_HAD__Beta-PGM__Phosphata"/>
    <property type="match status" value="1"/>
</dbReference>
<dbReference type="AlphaFoldDB" id="A0A7U2RAH5"/>
<dbReference type="InterPro" id="IPR006439">
    <property type="entry name" value="HAD-SF_hydro_IA"/>
</dbReference>
<dbReference type="EMBL" id="CP059075">
    <property type="protein sequence ID" value="QRE05028.1"/>
    <property type="molecule type" value="Genomic_DNA"/>
</dbReference>
<organism evidence="1 2">
    <name type="scientific">Flavobacterium psychrophilum</name>
    <dbReference type="NCBI Taxonomy" id="96345"/>
    <lineage>
        <taxon>Bacteria</taxon>
        <taxon>Pseudomonadati</taxon>
        <taxon>Bacteroidota</taxon>
        <taxon>Flavobacteriia</taxon>
        <taxon>Flavobacteriales</taxon>
        <taxon>Flavobacteriaceae</taxon>
        <taxon>Flavobacterium</taxon>
    </lineage>
</organism>
<dbReference type="SUPFAM" id="SSF56784">
    <property type="entry name" value="HAD-like"/>
    <property type="match status" value="1"/>
</dbReference>
<reference evidence="1 2" key="1">
    <citation type="submission" date="2020-07" db="EMBL/GenBank/DDBJ databases">
        <title>Genomic characterization of Flavobacterium psychrophilum strains.</title>
        <authorList>
            <person name="Castillo D."/>
            <person name="Jorgensen J."/>
            <person name="Middelboe M."/>
        </authorList>
    </citation>
    <scope>NUCLEOTIDE SEQUENCE [LARGE SCALE GENOMIC DNA]</scope>
    <source>
        <strain evidence="1 2">FPS-R7</strain>
    </source>
</reference>
<dbReference type="InterPro" id="IPR023198">
    <property type="entry name" value="PGP-like_dom2"/>
</dbReference>
<protein>
    <submittedName>
        <fullName evidence="1">HAD family phosphatase</fullName>
    </submittedName>
</protein>